<evidence type="ECO:0000313" key="2">
    <source>
        <dbReference type="EMBL" id="MBK0380702.1"/>
    </source>
</evidence>
<keyword evidence="1" id="KW-0812">Transmembrane</keyword>
<gene>
    <name evidence="2" type="ORF">I5M19_15365</name>
</gene>
<accession>A0A934PWA2</accession>
<keyword evidence="1" id="KW-0472">Membrane</keyword>
<dbReference type="RefSeq" id="WP_200067245.1">
    <property type="nucleotide sequence ID" value="NZ_JAEHFW010000003.1"/>
</dbReference>
<dbReference type="Proteomes" id="UP000613193">
    <property type="component" value="Unassembled WGS sequence"/>
</dbReference>
<dbReference type="EMBL" id="JAEHFW010000003">
    <property type="protein sequence ID" value="MBK0380702.1"/>
    <property type="molecule type" value="Genomic_DNA"/>
</dbReference>
<reference evidence="2" key="1">
    <citation type="submission" date="2020-12" db="EMBL/GenBank/DDBJ databases">
        <title>Bacterial novel species Mucilaginibacter sp. SD-g isolated from soil.</title>
        <authorList>
            <person name="Jung H.-Y."/>
        </authorList>
    </citation>
    <scope>NUCLEOTIDE SEQUENCE</scope>
    <source>
        <strain evidence="2">SD-g</strain>
    </source>
</reference>
<protein>
    <recommendedName>
        <fullName evidence="4">DUF3999 domain-containing protein</fullName>
    </recommendedName>
</protein>
<evidence type="ECO:0000256" key="1">
    <source>
        <dbReference type="SAM" id="Phobius"/>
    </source>
</evidence>
<keyword evidence="1" id="KW-1133">Transmembrane helix</keyword>
<evidence type="ECO:0000313" key="3">
    <source>
        <dbReference type="Proteomes" id="UP000613193"/>
    </source>
</evidence>
<proteinExistence type="predicted"/>
<sequence>MNKLLLTLVIVLNSINVVFAQHTFKYRAVLPKPDTAGFYQINLPPAVIAKSKYDLSDLRILDGQGKFVPYVFGDLLKRNYRDSFISFPQIVPASQPDTVTTYIAENKLRSTINGLILKMRNTSVQRMVSVLGSDDMTRWYAITEDAQLGSAVPGNNADGNYEQLLNFPASTYHYFKIQVNNRQKAPVAILEAGIYKLQQVNPEYTALKGLTFTQKDSGNISSVHIRLSNAYTINKIHFDIAVTKFFKRAIAIYAVENQNRTFLGDTVISSAGGNDLYFSARAKQIELEIQNEDNPPLAFENITAYQLNQSLVAYLNKADTYQLLFGDSTAMKPFYDLGYFADSLHLQIPLLTTGKITPNPLYQRKIADSEQHVPKWLIWAAILIVVTILAVLTYKLTKEIGKRE</sequence>
<comment type="caution">
    <text evidence="2">The sequence shown here is derived from an EMBL/GenBank/DDBJ whole genome shotgun (WGS) entry which is preliminary data.</text>
</comment>
<feature type="transmembrane region" description="Helical" evidence="1">
    <location>
        <begin position="376"/>
        <end position="394"/>
    </location>
</feature>
<keyword evidence="3" id="KW-1185">Reference proteome</keyword>
<name>A0A934PWA2_9SPHI</name>
<dbReference type="AlphaFoldDB" id="A0A934PWA2"/>
<organism evidence="2 3">
    <name type="scientific">Mucilaginibacter segetis</name>
    <dbReference type="NCBI Taxonomy" id="2793071"/>
    <lineage>
        <taxon>Bacteria</taxon>
        <taxon>Pseudomonadati</taxon>
        <taxon>Bacteroidota</taxon>
        <taxon>Sphingobacteriia</taxon>
        <taxon>Sphingobacteriales</taxon>
        <taxon>Sphingobacteriaceae</taxon>
        <taxon>Mucilaginibacter</taxon>
    </lineage>
</organism>
<evidence type="ECO:0008006" key="4">
    <source>
        <dbReference type="Google" id="ProtNLM"/>
    </source>
</evidence>